<feature type="domain" description="Protein kinase" evidence="1">
    <location>
        <begin position="159"/>
        <end position="426"/>
    </location>
</feature>
<keyword evidence="3" id="KW-1185">Reference proteome</keyword>
<reference evidence="3" key="1">
    <citation type="submission" date="2019-06" db="EMBL/GenBank/DDBJ databases">
        <title>Draft genome sequence of the griseofulvin-producing fungus Xylaria cubensis strain G536.</title>
        <authorList>
            <person name="Mead M.E."/>
            <person name="Raja H.A."/>
            <person name="Steenwyk J.L."/>
            <person name="Knowles S.L."/>
            <person name="Oberlies N.H."/>
            <person name="Rokas A."/>
        </authorList>
    </citation>
    <scope>NUCLEOTIDE SEQUENCE [LARGE SCALE GENOMIC DNA]</scope>
    <source>
        <strain evidence="3">G536</strain>
    </source>
</reference>
<comment type="caution">
    <text evidence="2">The sequence shown here is derived from an EMBL/GenBank/DDBJ whole genome shotgun (WGS) entry which is preliminary data.</text>
</comment>
<name>A0A553I7X1_9PEZI</name>
<organism evidence="2 3">
    <name type="scientific">Xylaria flabelliformis</name>
    <dbReference type="NCBI Taxonomy" id="2512241"/>
    <lineage>
        <taxon>Eukaryota</taxon>
        <taxon>Fungi</taxon>
        <taxon>Dikarya</taxon>
        <taxon>Ascomycota</taxon>
        <taxon>Pezizomycotina</taxon>
        <taxon>Sordariomycetes</taxon>
        <taxon>Xylariomycetidae</taxon>
        <taxon>Xylariales</taxon>
        <taxon>Xylariaceae</taxon>
        <taxon>Xylaria</taxon>
    </lineage>
</organism>
<gene>
    <name evidence="2" type="ORF">FHL15_002573</name>
</gene>
<evidence type="ECO:0000313" key="2">
    <source>
        <dbReference type="EMBL" id="TRX96301.1"/>
    </source>
</evidence>
<dbReference type="Proteomes" id="UP000319160">
    <property type="component" value="Unassembled WGS sequence"/>
</dbReference>
<accession>A0A553I7X1</accession>
<dbReference type="Gene3D" id="1.10.510.10">
    <property type="entry name" value="Transferase(Phosphotransferase) domain 1"/>
    <property type="match status" value="1"/>
</dbReference>
<proteinExistence type="predicted"/>
<dbReference type="AlphaFoldDB" id="A0A553I7X1"/>
<dbReference type="InterPro" id="IPR011009">
    <property type="entry name" value="Kinase-like_dom_sf"/>
</dbReference>
<evidence type="ECO:0000259" key="1">
    <source>
        <dbReference type="PROSITE" id="PS50011"/>
    </source>
</evidence>
<dbReference type="SUPFAM" id="SSF56112">
    <property type="entry name" value="Protein kinase-like (PK-like)"/>
    <property type="match status" value="1"/>
</dbReference>
<protein>
    <recommendedName>
        <fullName evidence="1">Protein kinase domain-containing protein</fullName>
    </recommendedName>
</protein>
<evidence type="ECO:0000313" key="3">
    <source>
        <dbReference type="Proteomes" id="UP000319160"/>
    </source>
</evidence>
<dbReference type="GO" id="GO:0004672">
    <property type="term" value="F:protein kinase activity"/>
    <property type="evidence" value="ECO:0007669"/>
    <property type="project" value="InterPro"/>
</dbReference>
<dbReference type="GO" id="GO:0005524">
    <property type="term" value="F:ATP binding"/>
    <property type="evidence" value="ECO:0007669"/>
    <property type="project" value="InterPro"/>
</dbReference>
<dbReference type="InterPro" id="IPR000719">
    <property type="entry name" value="Prot_kinase_dom"/>
</dbReference>
<dbReference type="OrthoDB" id="4062651at2759"/>
<dbReference type="PROSITE" id="PS50011">
    <property type="entry name" value="PROTEIN_KINASE_DOM"/>
    <property type="match status" value="1"/>
</dbReference>
<dbReference type="EMBL" id="VFLP01000011">
    <property type="protein sequence ID" value="TRX96301.1"/>
    <property type="molecule type" value="Genomic_DNA"/>
</dbReference>
<dbReference type="Pfam" id="PF00069">
    <property type="entry name" value="Pkinase"/>
    <property type="match status" value="1"/>
</dbReference>
<sequence>MSIHYIESVSSGCGDRVTLSIRWNEARIEVDLDPSPTGNTIQDSLIEKYNAAAEDGDDEEEEIISDQILDAIVQAGRILFDRLAPPPAPDASTTPADLHSLIFPKEYSFYFRTNVETNAAELIPKGNEDTKTHEEFELKYQLSANQDLVLPKFSTRDIHVLEKLLGDGYIARVSAGGREMCCKVGDELRADASQRELSCLLTISTCQHAAALRVPKLLGLVEAADDGRTIGLLQEYVPCSDTWELSTLRNIESVSSIAKARREKWASQIQETVHLLHQIGVTWGDGKAANVLIHRDTDDVWIIDFGGGWTDGWVGRELSGTVEDGRAKWWDINGFCAEHNLPRCYVLAQEIQNIGGPDSILDLMQWENQDGTFGPHVAGIHDNTSLSISATPAKIDTAVRVLKERLEHDNVAAQYVLGRLLVTVEN</sequence>